<dbReference type="RefSeq" id="WP_159753949.1">
    <property type="nucleotide sequence ID" value="NZ_CASSPE010000308.1"/>
</dbReference>
<sequence>MSDRRLKEAFDNVHADDELKRRTREFLVQKTQGYKRGASFPYWRMAAVMACFLLSFIMVGFGGYFLYFIPVSSISVDVNPSIELGINRFDKVVTVDTFNNDGYHIMSSLNVRFMDYRDAMDMILSQESEEAYLAEDSCIAITVSGAEEGKQREMLAHLHTCASSYGNVHCSSGSHGEALEAHEAGMTLGRYQAFMKLQALDPSVTQEDIEGLTISQIWDKIAELSGNREDDLQNRENTQDDGGVQNGCDAGAQNGDAVQNDGGAQNEGQGTCQQNRHHGGNGHGHGHGH</sequence>
<dbReference type="AlphaFoldDB" id="A0A7X3SKU6"/>
<protein>
    <recommendedName>
        <fullName evidence="3">Anti-sigma factor RsgI-like middle domain-containing protein</fullName>
    </recommendedName>
</protein>
<dbReference type="Pfam" id="PF23750">
    <property type="entry name" value="RsgI_M"/>
    <property type="match status" value="1"/>
</dbReference>
<feature type="compositionally biased region" description="Basic and acidic residues" evidence="1">
    <location>
        <begin position="228"/>
        <end position="238"/>
    </location>
</feature>
<accession>A0A7X3SKU6</accession>
<feature type="transmembrane region" description="Helical" evidence="2">
    <location>
        <begin position="45"/>
        <end position="69"/>
    </location>
</feature>
<feature type="compositionally biased region" description="Polar residues" evidence="1">
    <location>
        <begin position="262"/>
        <end position="274"/>
    </location>
</feature>
<keyword evidence="2" id="KW-0472">Membrane</keyword>
<evidence type="ECO:0000256" key="2">
    <source>
        <dbReference type="SAM" id="Phobius"/>
    </source>
</evidence>
<evidence type="ECO:0000256" key="1">
    <source>
        <dbReference type="SAM" id="MobiDB-lite"/>
    </source>
</evidence>
<keyword evidence="5" id="KW-1185">Reference proteome</keyword>
<feature type="domain" description="Anti-sigma factor RsgI-like middle" evidence="3">
    <location>
        <begin position="72"/>
        <end position="194"/>
    </location>
</feature>
<comment type="caution">
    <text evidence="4">The sequence shown here is derived from an EMBL/GenBank/DDBJ whole genome shotgun (WGS) entry which is preliminary data.</text>
</comment>
<gene>
    <name evidence="4" type="ORF">GN277_22375</name>
</gene>
<feature type="compositionally biased region" description="Basic residues" evidence="1">
    <location>
        <begin position="275"/>
        <end position="289"/>
    </location>
</feature>
<proteinExistence type="predicted"/>
<dbReference type="InterPro" id="IPR055431">
    <property type="entry name" value="RsgI_M"/>
</dbReference>
<reference evidence="4 5" key="1">
    <citation type="submission" date="2019-12" db="EMBL/GenBank/DDBJ databases">
        <title>Sporaefaciens musculi gen. nov., sp. nov., a novel bacterium isolated from the caecum of an obese mouse.</title>
        <authorList>
            <person name="Rasmussen T.S."/>
            <person name="Streidl T."/>
            <person name="Hitch T.C.A."/>
            <person name="Wortmann E."/>
            <person name="Deptula P."/>
            <person name="Hansen M."/>
            <person name="Nielsen D.S."/>
            <person name="Clavel T."/>
            <person name="Vogensen F.K."/>
        </authorList>
    </citation>
    <scope>NUCLEOTIDE SEQUENCE [LARGE SCALE GENOMIC DNA]</scope>
    <source>
        <strain evidence="4 5">WCA-9-b2</strain>
    </source>
</reference>
<keyword evidence="2" id="KW-0812">Transmembrane</keyword>
<evidence type="ECO:0000313" key="4">
    <source>
        <dbReference type="EMBL" id="MXP77998.1"/>
    </source>
</evidence>
<dbReference type="EMBL" id="WUQX01000001">
    <property type="protein sequence ID" value="MXP77998.1"/>
    <property type="molecule type" value="Genomic_DNA"/>
</dbReference>
<name>A0A7X3SKU6_9FIRM</name>
<dbReference type="Proteomes" id="UP000460412">
    <property type="component" value="Unassembled WGS sequence"/>
</dbReference>
<organism evidence="4 5">
    <name type="scientific">Sporofaciens musculi</name>
    <dbReference type="NCBI Taxonomy" id="2681861"/>
    <lineage>
        <taxon>Bacteria</taxon>
        <taxon>Bacillati</taxon>
        <taxon>Bacillota</taxon>
        <taxon>Clostridia</taxon>
        <taxon>Lachnospirales</taxon>
        <taxon>Lachnospiraceae</taxon>
        <taxon>Sporofaciens</taxon>
    </lineage>
</organism>
<keyword evidence="2" id="KW-1133">Transmembrane helix</keyword>
<evidence type="ECO:0000259" key="3">
    <source>
        <dbReference type="Pfam" id="PF23750"/>
    </source>
</evidence>
<evidence type="ECO:0000313" key="5">
    <source>
        <dbReference type="Proteomes" id="UP000460412"/>
    </source>
</evidence>
<feature type="region of interest" description="Disordered" evidence="1">
    <location>
        <begin position="228"/>
        <end position="289"/>
    </location>
</feature>